<organism evidence="4 5">
    <name type="scientific">Hondaea fermentalgiana</name>
    <dbReference type="NCBI Taxonomy" id="2315210"/>
    <lineage>
        <taxon>Eukaryota</taxon>
        <taxon>Sar</taxon>
        <taxon>Stramenopiles</taxon>
        <taxon>Bigyra</taxon>
        <taxon>Labyrinthulomycetes</taxon>
        <taxon>Thraustochytrida</taxon>
        <taxon>Thraustochytriidae</taxon>
        <taxon>Hondaea</taxon>
    </lineage>
</organism>
<feature type="signal peptide" evidence="3">
    <location>
        <begin position="1"/>
        <end position="26"/>
    </location>
</feature>
<feature type="transmembrane region" description="Helical" evidence="2">
    <location>
        <begin position="529"/>
        <end position="547"/>
    </location>
</feature>
<dbReference type="EMBL" id="BEYU01000101">
    <property type="protein sequence ID" value="GBG31614.1"/>
    <property type="molecule type" value="Genomic_DNA"/>
</dbReference>
<feature type="compositionally biased region" description="Acidic residues" evidence="1">
    <location>
        <begin position="570"/>
        <end position="582"/>
    </location>
</feature>
<protein>
    <submittedName>
        <fullName evidence="4">Uncharacterized protein</fullName>
    </submittedName>
</protein>
<keyword evidence="2" id="KW-0812">Transmembrane</keyword>
<feature type="region of interest" description="Disordered" evidence="1">
    <location>
        <begin position="556"/>
        <end position="622"/>
    </location>
</feature>
<feature type="compositionally biased region" description="Polar residues" evidence="1">
    <location>
        <begin position="486"/>
        <end position="502"/>
    </location>
</feature>
<dbReference type="InParanoid" id="A0A2R5GUP7"/>
<keyword evidence="3" id="KW-0732">Signal</keyword>
<feature type="compositionally biased region" description="Low complexity" evidence="1">
    <location>
        <begin position="223"/>
        <end position="241"/>
    </location>
</feature>
<evidence type="ECO:0000256" key="1">
    <source>
        <dbReference type="SAM" id="MobiDB-lite"/>
    </source>
</evidence>
<feature type="chain" id="PRO_5015323568" evidence="3">
    <location>
        <begin position="27"/>
        <end position="649"/>
    </location>
</feature>
<keyword evidence="5" id="KW-1185">Reference proteome</keyword>
<feature type="compositionally biased region" description="Low complexity" evidence="1">
    <location>
        <begin position="472"/>
        <end position="485"/>
    </location>
</feature>
<feature type="region of interest" description="Disordered" evidence="1">
    <location>
        <begin position="223"/>
        <end position="247"/>
    </location>
</feature>
<comment type="caution">
    <text evidence="4">The sequence shown here is derived from an EMBL/GenBank/DDBJ whole genome shotgun (WGS) entry which is preliminary data.</text>
</comment>
<accession>A0A2R5GUP7</accession>
<evidence type="ECO:0000256" key="3">
    <source>
        <dbReference type="SAM" id="SignalP"/>
    </source>
</evidence>
<gene>
    <name evidence="4" type="ORF">FCC1311_078392</name>
</gene>
<evidence type="ECO:0000313" key="4">
    <source>
        <dbReference type="EMBL" id="GBG31614.1"/>
    </source>
</evidence>
<keyword evidence="2" id="KW-1133">Transmembrane helix</keyword>
<dbReference type="AlphaFoldDB" id="A0A2R5GUP7"/>
<keyword evidence="2" id="KW-0472">Membrane</keyword>
<sequence>MGLRKAVAALAAVAAAAAIAPGAVGAAESDDAYGGGYSSDHFLEYAIRFTYICREDGGGLEDTSFGPCLYASTTVLDENSNTHVFASDIETSDLDDPEKRALVDNEYGWRVYFSGPEDDDTAVEYVEIEHNYTDGGLDLVQGSTINIWNMTINHKEGEALELGLVGNTLPSDLAGPYQFSFNVSGVIQCLSINNTRHVYMGDCSSNNSQLKFVDFVAPSLSPTGAPTSTPAPTSTSPPTTAGDNQNDFSEKVVLLRSSYRDTYNNGLLLGLGISLGDSAPSKGDKLQLKSLTKNYFRENLDQYKMIWNHDSNYRLGLALDSEGDSDLFMQSKKNVARLKHNPIDKFGYVQLADMNDRGKQMFTFVRRSVNSNDEPVVKIIMGNDLTSTDGDISSKDLCLTVASCDPYAEDVCRPNSNHVGCETSCDEDKPKMLQGIVNGSYVKLANCKSDYDEAQIFVVTTTEAALGLLSDSNSPTASPTTGTPTVRPTANPTAKPTAQPTAKPTEIADDERASAPAADEDSNDRSLSGLYGLLALVIAALILAIYVRRRRRNRTHDRGFKDGIGGGLYADDDDDDDDDDQELYNSFDSPIGSNEEGSSLNGDGASASGRRAKTSNSLEQPMINKRSNSMSFEPHVAHFEQEAGFVARV</sequence>
<feature type="compositionally biased region" description="Polar residues" evidence="1">
    <location>
        <begin position="583"/>
        <end position="601"/>
    </location>
</feature>
<feature type="region of interest" description="Disordered" evidence="1">
    <location>
        <begin position="469"/>
        <end position="524"/>
    </location>
</feature>
<proteinExistence type="predicted"/>
<evidence type="ECO:0000313" key="5">
    <source>
        <dbReference type="Proteomes" id="UP000241890"/>
    </source>
</evidence>
<dbReference type="Proteomes" id="UP000241890">
    <property type="component" value="Unassembled WGS sequence"/>
</dbReference>
<name>A0A2R5GUP7_9STRA</name>
<reference evidence="4 5" key="1">
    <citation type="submission" date="2017-12" db="EMBL/GenBank/DDBJ databases">
        <title>Sequencing, de novo assembly and annotation of complete genome of a new Thraustochytrid species, strain FCC1311.</title>
        <authorList>
            <person name="Sedici K."/>
            <person name="Godart F."/>
            <person name="Aiese Cigliano R."/>
            <person name="Sanseverino W."/>
            <person name="Barakat M."/>
            <person name="Ortet P."/>
            <person name="Marechal E."/>
            <person name="Cagnac O."/>
            <person name="Amato A."/>
        </authorList>
    </citation>
    <scope>NUCLEOTIDE SEQUENCE [LARGE SCALE GENOMIC DNA]</scope>
</reference>
<evidence type="ECO:0000256" key="2">
    <source>
        <dbReference type="SAM" id="Phobius"/>
    </source>
</evidence>